<protein>
    <submittedName>
        <fullName evidence="1">Uncharacterized protein</fullName>
    </submittedName>
</protein>
<sequence length="63" mass="6566">MASNPLGDTLILGAPGVEGKAVDLPSHKAINAFSDEKHRLAVHDGELEKKGALEPEIKAALPP</sequence>
<evidence type="ECO:0000313" key="1">
    <source>
        <dbReference type="EMBL" id="KAF1934725.1"/>
    </source>
</evidence>
<dbReference type="AlphaFoldDB" id="A0A6A5S1Y4"/>
<dbReference type="Proteomes" id="UP000800038">
    <property type="component" value="Unassembled WGS sequence"/>
</dbReference>
<name>A0A6A5S1Y4_9PLEO</name>
<feature type="non-terminal residue" evidence="1">
    <location>
        <position position="63"/>
    </location>
</feature>
<proteinExistence type="predicted"/>
<organism evidence="1 2">
    <name type="scientific">Clathrospora elynae</name>
    <dbReference type="NCBI Taxonomy" id="706981"/>
    <lineage>
        <taxon>Eukaryota</taxon>
        <taxon>Fungi</taxon>
        <taxon>Dikarya</taxon>
        <taxon>Ascomycota</taxon>
        <taxon>Pezizomycotina</taxon>
        <taxon>Dothideomycetes</taxon>
        <taxon>Pleosporomycetidae</taxon>
        <taxon>Pleosporales</taxon>
        <taxon>Diademaceae</taxon>
        <taxon>Clathrospora</taxon>
    </lineage>
</organism>
<accession>A0A6A5S1Y4</accession>
<reference evidence="1" key="1">
    <citation type="journal article" date="2020" name="Stud. Mycol.">
        <title>101 Dothideomycetes genomes: a test case for predicting lifestyles and emergence of pathogens.</title>
        <authorList>
            <person name="Haridas S."/>
            <person name="Albert R."/>
            <person name="Binder M."/>
            <person name="Bloem J."/>
            <person name="Labutti K."/>
            <person name="Salamov A."/>
            <person name="Andreopoulos B."/>
            <person name="Baker S."/>
            <person name="Barry K."/>
            <person name="Bills G."/>
            <person name="Bluhm B."/>
            <person name="Cannon C."/>
            <person name="Castanera R."/>
            <person name="Culley D."/>
            <person name="Daum C."/>
            <person name="Ezra D."/>
            <person name="Gonzalez J."/>
            <person name="Henrissat B."/>
            <person name="Kuo A."/>
            <person name="Liang C."/>
            <person name="Lipzen A."/>
            <person name="Lutzoni F."/>
            <person name="Magnuson J."/>
            <person name="Mondo S."/>
            <person name="Nolan M."/>
            <person name="Ohm R."/>
            <person name="Pangilinan J."/>
            <person name="Park H.-J."/>
            <person name="Ramirez L."/>
            <person name="Alfaro M."/>
            <person name="Sun H."/>
            <person name="Tritt A."/>
            <person name="Yoshinaga Y."/>
            <person name="Zwiers L.-H."/>
            <person name="Turgeon B."/>
            <person name="Goodwin S."/>
            <person name="Spatafora J."/>
            <person name="Crous P."/>
            <person name="Grigoriev I."/>
        </authorList>
    </citation>
    <scope>NUCLEOTIDE SEQUENCE</scope>
    <source>
        <strain evidence="1">CBS 161.51</strain>
    </source>
</reference>
<keyword evidence="2" id="KW-1185">Reference proteome</keyword>
<gene>
    <name evidence="1" type="ORF">EJ02DRAFT_429084</name>
</gene>
<evidence type="ECO:0000313" key="2">
    <source>
        <dbReference type="Proteomes" id="UP000800038"/>
    </source>
</evidence>
<dbReference type="EMBL" id="ML976391">
    <property type="protein sequence ID" value="KAF1934725.1"/>
    <property type="molecule type" value="Genomic_DNA"/>
</dbReference>
<dbReference type="OrthoDB" id="9986677at2759"/>